<dbReference type="GO" id="GO:0006310">
    <property type="term" value="P:DNA recombination"/>
    <property type="evidence" value="ECO:0007669"/>
    <property type="project" value="UniProtKB-KW"/>
</dbReference>
<dbReference type="PANTHER" id="PTHR30563">
    <property type="entry name" value="DNA RECOMBINATION PROTEIN RMUC"/>
    <property type="match status" value="1"/>
</dbReference>
<keyword evidence="7" id="KW-1133">Transmembrane helix</keyword>
<evidence type="ECO:0000256" key="4">
    <source>
        <dbReference type="ARBA" id="ARBA00023054"/>
    </source>
</evidence>
<keyword evidence="9" id="KW-1185">Reference proteome</keyword>
<evidence type="ECO:0000256" key="7">
    <source>
        <dbReference type="SAM" id="Phobius"/>
    </source>
</evidence>
<gene>
    <name evidence="8" type="ORF">SAMN05421538_102304</name>
</gene>
<dbReference type="Pfam" id="PF02646">
    <property type="entry name" value="RmuC"/>
    <property type="match status" value="1"/>
</dbReference>
<evidence type="ECO:0000313" key="9">
    <source>
        <dbReference type="Proteomes" id="UP000199344"/>
    </source>
</evidence>
<keyword evidence="7" id="KW-0812">Transmembrane</keyword>
<evidence type="ECO:0000256" key="1">
    <source>
        <dbReference type="ARBA" id="ARBA00003416"/>
    </source>
</evidence>
<comment type="function">
    <text evidence="1">Involved in DNA recombination.</text>
</comment>
<evidence type="ECO:0000256" key="2">
    <source>
        <dbReference type="ARBA" id="ARBA00009840"/>
    </source>
</evidence>
<reference evidence="8 9" key="1">
    <citation type="submission" date="2016-10" db="EMBL/GenBank/DDBJ databases">
        <authorList>
            <person name="de Groot N.N."/>
        </authorList>
    </citation>
    <scope>NUCLEOTIDE SEQUENCE [LARGE SCALE GENOMIC DNA]</scope>
    <source>
        <strain evidence="8 9">DSM 22220</strain>
    </source>
</reference>
<feature type="coiled-coil region" evidence="6">
    <location>
        <begin position="107"/>
        <end position="173"/>
    </location>
</feature>
<dbReference type="STRING" id="591205.SAMN05421538_102304"/>
<protein>
    <recommendedName>
        <fullName evidence="3">DNA recombination protein RmuC homolog</fullName>
    </recommendedName>
</protein>
<dbReference type="OrthoDB" id="370725at2"/>
<keyword evidence="7" id="KW-0472">Membrane</keyword>
<accession>A0A1G6X5W6</accession>
<evidence type="ECO:0000313" key="8">
    <source>
        <dbReference type="EMBL" id="SDD73273.1"/>
    </source>
</evidence>
<dbReference type="EMBL" id="FNAH01000002">
    <property type="protein sequence ID" value="SDD73273.1"/>
    <property type="molecule type" value="Genomic_DNA"/>
</dbReference>
<evidence type="ECO:0000256" key="5">
    <source>
        <dbReference type="ARBA" id="ARBA00023172"/>
    </source>
</evidence>
<dbReference type="InterPro" id="IPR003798">
    <property type="entry name" value="DNA_recombination_RmuC"/>
</dbReference>
<keyword evidence="4 6" id="KW-0175">Coiled coil</keyword>
<evidence type="ECO:0000256" key="6">
    <source>
        <dbReference type="SAM" id="Coils"/>
    </source>
</evidence>
<name>A0A1G6X5W6_9RHOB</name>
<proteinExistence type="inferred from homology"/>
<dbReference type="PANTHER" id="PTHR30563:SF0">
    <property type="entry name" value="DNA RECOMBINATION PROTEIN RMUC"/>
    <property type="match status" value="1"/>
</dbReference>
<organism evidence="8 9">
    <name type="scientific">Paracoccus isoporae</name>
    <dbReference type="NCBI Taxonomy" id="591205"/>
    <lineage>
        <taxon>Bacteria</taxon>
        <taxon>Pseudomonadati</taxon>
        <taxon>Pseudomonadota</taxon>
        <taxon>Alphaproteobacteria</taxon>
        <taxon>Rhodobacterales</taxon>
        <taxon>Paracoccaceae</taxon>
        <taxon>Paracoccus</taxon>
    </lineage>
</organism>
<sequence>MIEQLRAQLAVWLADPAVAGWCLARAALLALILLWLFLRSRRRLAASRNEAEALTREIAQHVAERDRQSAALADLQTRLDGQADLARSEGLRASQAETRLEARGARLSEMTEERDGLNDALHTVRQRVADLQSELAQTRLAAEKDRERAAHDIQQLRELREEMTGQFRLMANETLRVQGADMQKLQGEQLGALLTPFREQVQHFQRELRDRNRILDEEGARLRDQIANLGTEASALTRALKGDKQKQGAWGEMILERILEESGLERGLHYDLQASWTDEDGKSWRPDVIVKMPQKKLLVVDSKVSLVAYEQAVNAEDEAGRALALKRHVEAVRTHINTLSAKGYDRMDDGAVDYVLMFIPIEGAFSEALRVDPKLASYAMERRVGLTTPTTLMLTLRTVEHIWMVERRESNALEIAKRAGAVYDKVAGFVDAIDDVGKALDRATGAHRTAVDRLSRGQGNVIRQVEMLRELGARAQKRIAMDHDKSDALPPPDED</sequence>
<evidence type="ECO:0000256" key="3">
    <source>
        <dbReference type="ARBA" id="ARBA00021840"/>
    </source>
</evidence>
<keyword evidence="5" id="KW-0233">DNA recombination</keyword>
<feature type="coiled-coil region" evidence="6">
    <location>
        <begin position="44"/>
        <end position="71"/>
    </location>
</feature>
<comment type="similarity">
    <text evidence="2">Belongs to the RmuC family.</text>
</comment>
<dbReference type="AlphaFoldDB" id="A0A1G6X5W6"/>
<feature type="transmembrane region" description="Helical" evidence="7">
    <location>
        <begin position="18"/>
        <end position="38"/>
    </location>
</feature>
<dbReference type="Proteomes" id="UP000199344">
    <property type="component" value="Unassembled WGS sequence"/>
</dbReference>